<reference evidence="2 3" key="1">
    <citation type="journal article" date="2023" name="PLoS ONE">
        <title>Complete genome assembly of Hawai'i environmental nontuberculous mycobacteria reveals unexpected co-isolation with methylobacteria.</title>
        <authorList>
            <person name="Hendrix J."/>
            <person name="Epperson L.E."/>
            <person name="Tong E.I."/>
            <person name="Chan Y.L."/>
            <person name="Hasan N.A."/>
            <person name="Dawrs S.N."/>
            <person name="Norton G.J."/>
            <person name="Virdi R."/>
            <person name="Crooks J.L."/>
            <person name="Chan E.D."/>
            <person name="Honda J.R."/>
            <person name="Strong M."/>
        </authorList>
    </citation>
    <scope>NUCLEOTIDE SEQUENCE [LARGE SCALE GENOMIC DNA]</scope>
    <source>
        <strain evidence="2 3">NJH_HI04-1</strain>
    </source>
</reference>
<keyword evidence="3" id="KW-1185">Reference proteome</keyword>
<dbReference type="Proteomes" id="UP001407347">
    <property type="component" value="Unassembled WGS sequence"/>
</dbReference>
<comment type="caution">
    <text evidence="2">The sequence shown here is derived from an EMBL/GenBank/DDBJ whole genome shotgun (WGS) entry which is preliminary data.</text>
</comment>
<evidence type="ECO:0000313" key="2">
    <source>
        <dbReference type="EMBL" id="MEN3238567.1"/>
    </source>
</evidence>
<dbReference type="EMBL" id="JAQYXP010000006">
    <property type="protein sequence ID" value="MEN3238567.1"/>
    <property type="molecule type" value="Genomic_DNA"/>
</dbReference>
<accession>A0ABV0A404</accession>
<sequence length="90" mass="9904">MNPDEIISSTSDEVVLPPDRPAESGPVTAATEIVILMRVLGLSFTEARALSKTERSNFLAAISLLDNPPVTGRVKEPFAEFRPKRKEVWP</sequence>
<protein>
    <submittedName>
        <fullName evidence="2">Uncharacterized protein</fullName>
    </submittedName>
</protein>
<feature type="region of interest" description="Disordered" evidence="1">
    <location>
        <begin position="1"/>
        <end position="25"/>
    </location>
</feature>
<gene>
    <name evidence="2" type="ORF">PUR29_34575</name>
</gene>
<dbReference type="RefSeq" id="WP_346013699.1">
    <property type="nucleotide sequence ID" value="NZ_JAQYXP010000006.1"/>
</dbReference>
<proteinExistence type="predicted"/>
<evidence type="ECO:0000256" key="1">
    <source>
        <dbReference type="SAM" id="MobiDB-lite"/>
    </source>
</evidence>
<organism evidence="2 3">
    <name type="scientific">Methylobacterium ajmalii</name>
    <dbReference type="NCBI Taxonomy" id="2738439"/>
    <lineage>
        <taxon>Bacteria</taxon>
        <taxon>Pseudomonadati</taxon>
        <taxon>Pseudomonadota</taxon>
        <taxon>Alphaproteobacteria</taxon>
        <taxon>Hyphomicrobiales</taxon>
        <taxon>Methylobacteriaceae</taxon>
        <taxon>Methylobacterium</taxon>
    </lineage>
</organism>
<name>A0ABV0A404_9HYPH</name>
<evidence type="ECO:0000313" key="3">
    <source>
        <dbReference type="Proteomes" id="UP001407347"/>
    </source>
</evidence>